<reference evidence="1 2" key="1">
    <citation type="submission" date="2019-02" db="EMBL/GenBank/DDBJ databases">
        <title>Deep-cultivation of Planctomycetes and their phenomic and genomic characterization uncovers novel biology.</title>
        <authorList>
            <person name="Wiegand S."/>
            <person name="Jogler M."/>
            <person name="Boedeker C."/>
            <person name="Pinto D."/>
            <person name="Vollmers J."/>
            <person name="Rivas-Marin E."/>
            <person name="Kohn T."/>
            <person name="Peeters S.H."/>
            <person name="Heuer A."/>
            <person name="Rast P."/>
            <person name="Oberbeckmann S."/>
            <person name="Bunk B."/>
            <person name="Jeske O."/>
            <person name="Meyerdierks A."/>
            <person name="Storesund J.E."/>
            <person name="Kallscheuer N."/>
            <person name="Luecker S."/>
            <person name="Lage O.M."/>
            <person name="Pohl T."/>
            <person name="Merkel B.J."/>
            <person name="Hornburger P."/>
            <person name="Mueller R.-W."/>
            <person name="Bruemmer F."/>
            <person name="Labrenz M."/>
            <person name="Spormann A.M."/>
            <person name="Op den Camp H."/>
            <person name="Overmann J."/>
            <person name="Amann R."/>
            <person name="Jetten M.S.M."/>
            <person name="Mascher T."/>
            <person name="Medema M.H."/>
            <person name="Devos D.P."/>
            <person name="Kaster A.-K."/>
            <person name="Ovreas L."/>
            <person name="Rohde M."/>
            <person name="Galperin M.Y."/>
            <person name="Jogler C."/>
        </authorList>
    </citation>
    <scope>NUCLEOTIDE SEQUENCE [LARGE SCALE GENOMIC DNA]</scope>
    <source>
        <strain evidence="1 2">V6</strain>
    </source>
</reference>
<dbReference type="Proteomes" id="UP000320722">
    <property type="component" value="Chromosome"/>
</dbReference>
<dbReference type="AlphaFoldDB" id="A0A517WES1"/>
<gene>
    <name evidence="1" type="ORF">V6x_34790</name>
</gene>
<sequence>MVHKLSANLTMALTRNIGILSSAFDQKRYVKNILTDREGLAFVARLRSRNSLTVAEEC</sequence>
<evidence type="ECO:0000313" key="1">
    <source>
        <dbReference type="EMBL" id="QDU03756.1"/>
    </source>
</evidence>
<accession>A0A517WES1</accession>
<evidence type="ECO:0000313" key="2">
    <source>
        <dbReference type="Proteomes" id="UP000320722"/>
    </source>
</evidence>
<organism evidence="1 2">
    <name type="scientific">Gimesia chilikensis</name>
    <dbReference type="NCBI Taxonomy" id="2605989"/>
    <lineage>
        <taxon>Bacteria</taxon>
        <taxon>Pseudomonadati</taxon>
        <taxon>Planctomycetota</taxon>
        <taxon>Planctomycetia</taxon>
        <taxon>Planctomycetales</taxon>
        <taxon>Planctomycetaceae</taxon>
        <taxon>Gimesia</taxon>
    </lineage>
</organism>
<dbReference type="EMBL" id="CP036347">
    <property type="protein sequence ID" value="QDU03756.1"/>
    <property type="molecule type" value="Genomic_DNA"/>
</dbReference>
<protein>
    <submittedName>
        <fullName evidence="1">Uncharacterized protein</fullName>
    </submittedName>
</protein>
<proteinExistence type="predicted"/>
<name>A0A517WES1_9PLAN</name>